<feature type="compositionally biased region" description="Polar residues" evidence="9">
    <location>
        <begin position="1"/>
        <end position="10"/>
    </location>
</feature>
<evidence type="ECO:0000256" key="9">
    <source>
        <dbReference type="SAM" id="MobiDB-lite"/>
    </source>
</evidence>
<dbReference type="Gene3D" id="1.20.1070.10">
    <property type="entry name" value="Rhodopsin 7-helix transmembrane proteins"/>
    <property type="match status" value="1"/>
</dbReference>
<protein>
    <recommendedName>
        <fullName evidence="10">G-protein coupled receptors family 1 profile domain-containing protein</fullName>
    </recommendedName>
</protein>
<dbReference type="PRINTS" id="PR00237">
    <property type="entry name" value="GPCRRHODOPSN"/>
</dbReference>
<dbReference type="GO" id="GO:0004993">
    <property type="term" value="F:G protein-coupled serotonin receptor activity"/>
    <property type="evidence" value="ECO:0007669"/>
    <property type="project" value="TreeGrafter"/>
</dbReference>
<keyword evidence="4" id="KW-1133">Transmembrane helix</keyword>
<keyword evidence="2" id="KW-1003">Cell membrane</keyword>
<evidence type="ECO:0000256" key="1">
    <source>
        <dbReference type="ARBA" id="ARBA00004651"/>
    </source>
</evidence>
<dbReference type="InterPro" id="IPR000276">
    <property type="entry name" value="GPCR_Rhodpsn"/>
</dbReference>
<dbReference type="InterPro" id="IPR017452">
    <property type="entry name" value="GPCR_Rhodpsn_7TM"/>
</dbReference>
<keyword evidence="3" id="KW-0812">Transmembrane</keyword>
<feature type="region of interest" description="Disordered" evidence="9">
    <location>
        <begin position="1"/>
        <end position="57"/>
    </location>
</feature>
<dbReference type="PANTHER" id="PTHR24247:SF191">
    <property type="entry name" value="MUSCARINIC ACETYLCHOLINE RECEPTOR, B-TYPE, ISOFORM A"/>
    <property type="match status" value="1"/>
</dbReference>
<name>A0A5J4NZF9_9TREM</name>
<evidence type="ECO:0000256" key="2">
    <source>
        <dbReference type="ARBA" id="ARBA00022475"/>
    </source>
</evidence>
<dbReference type="AlphaFoldDB" id="A0A5J4NZF9"/>
<evidence type="ECO:0000259" key="10">
    <source>
        <dbReference type="PROSITE" id="PS50262"/>
    </source>
</evidence>
<evidence type="ECO:0000256" key="4">
    <source>
        <dbReference type="ARBA" id="ARBA00022989"/>
    </source>
</evidence>
<dbReference type="GO" id="GO:0007197">
    <property type="term" value="P:adenylate cyclase-inhibiting G protein-coupled acetylcholine receptor signaling pathway"/>
    <property type="evidence" value="ECO:0007669"/>
    <property type="project" value="TreeGrafter"/>
</dbReference>
<evidence type="ECO:0000313" key="11">
    <source>
        <dbReference type="EMBL" id="KAA3680478.1"/>
    </source>
</evidence>
<evidence type="ECO:0000256" key="7">
    <source>
        <dbReference type="ARBA" id="ARBA00023170"/>
    </source>
</evidence>
<dbReference type="SUPFAM" id="SSF81321">
    <property type="entry name" value="Family A G protein-coupled receptor-like"/>
    <property type="match status" value="1"/>
</dbReference>
<evidence type="ECO:0000256" key="8">
    <source>
        <dbReference type="ARBA" id="ARBA00023224"/>
    </source>
</evidence>
<accession>A0A5J4NZF9</accession>
<dbReference type="PANTHER" id="PTHR24247">
    <property type="entry name" value="5-HYDROXYTRYPTAMINE RECEPTOR"/>
    <property type="match status" value="1"/>
</dbReference>
<comment type="caution">
    <text evidence="11">The sequence shown here is derived from an EMBL/GenBank/DDBJ whole genome shotgun (WGS) entry which is preliminary data.</text>
</comment>
<sequence length="601" mass="66988">MVGANESSGFDSDEEQRKQLEGSRQVKETFNQRHSDKGKLPVKPADTLSVPVKTSQNQSTLNANNYTVCGPIKNTKDVSVLKSSQSKIEADKSPTCKKLDFVPNGLLEPRGMDIRAVCSVNPEKATLKAQCPLHGKASILKGYELSEGTKNSPDSVTLKISSPVLSDDDSGFEVNGLNEYFPRYTYPPPSPALCICSDLEEEENSELTVFTSTLIENPALSGNKITQINNNSSTNNNDCSENVSAKADYQTPEKPLQKVSAIVSVVPHQSDPEYHSRVMEAFRRRMAANNLPVSESQDSGYAASQHLCVNRLSMQPVRQTVSHTEALNVKAQPSTSDEYSGTDFTSAIVEKEKSNGLDSSLLTYKSIQPVVDQDGTSPIWKPQPYSELDSFSIAYSMHEGVCYSHSEMMQCVESQQECLVCAGQQDSDTNQTSSSYAEYEGASLVERRCCCYSVGLHEERRKSFLESQKSKISRLSLPCFKLDKKNLLTLVQLKEKLFTKRDKTTVERGRRENRARKALRTITIILGAFVLCWTPYHVLSVVKGICDDQNIKYSCIDDRLFSVAYWLCYMNSPINPFCYALANAQFKKTFTRILHGDLRRT</sequence>
<feature type="compositionally biased region" description="Basic and acidic residues" evidence="9">
    <location>
        <begin position="15"/>
        <end position="39"/>
    </location>
</feature>
<keyword evidence="12" id="KW-1185">Reference proteome</keyword>
<evidence type="ECO:0000256" key="3">
    <source>
        <dbReference type="ARBA" id="ARBA00022692"/>
    </source>
</evidence>
<keyword evidence="5" id="KW-0297">G-protein coupled receptor</keyword>
<dbReference type="Pfam" id="PF00001">
    <property type="entry name" value="7tm_1"/>
    <property type="match status" value="1"/>
</dbReference>
<dbReference type="GO" id="GO:0005886">
    <property type="term" value="C:plasma membrane"/>
    <property type="evidence" value="ECO:0007669"/>
    <property type="project" value="UniProtKB-SubCell"/>
</dbReference>
<organism evidence="11 12">
    <name type="scientific">Paragonimus westermani</name>
    <dbReference type="NCBI Taxonomy" id="34504"/>
    <lineage>
        <taxon>Eukaryota</taxon>
        <taxon>Metazoa</taxon>
        <taxon>Spiralia</taxon>
        <taxon>Lophotrochozoa</taxon>
        <taxon>Platyhelminthes</taxon>
        <taxon>Trematoda</taxon>
        <taxon>Digenea</taxon>
        <taxon>Plagiorchiida</taxon>
        <taxon>Troglotremata</taxon>
        <taxon>Troglotrematidae</taxon>
        <taxon>Paragonimus</taxon>
    </lineage>
</organism>
<dbReference type="PROSITE" id="PS50262">
    <property type="entry name" value="G_PROTEIN_RECEP_F1_2"/>
    <property type="match status" value="1"/>
</dbReference>
<evidence type="ECO:0000256" key="6">
    <source>
        <dbReference type="ARBA" id="ARBA00023136"/>
    </source>
</evidence>
<keyword evidence="7" id="KW-0675">Receptor</keyword>
<feature type="domain" description="G-protein coupled receptors family 1 profile" evidence="10">
    <location>
        <begin position="477"/>
        <end position="579"/>
    </location>
</feature>
<evidence type="ECO:0000256" key="5">
    <source>
        <dbReference type="ARBA" id="ARBA00023040"/>
    </source>
</evidence>
<reference evidence="11 12" key="1">
    <citation type="journal article" date="2019" name="Gigascience">
        <title>Whole-genome sequence of the oriental lung fluke Paragonimus westermani.</title>
        <authorList>
            <person name="Oey H."/>
            <person name="Zakrzewski M."/>
            <person name="Narain K."/>
            <person name="Devi K.R."/>
            <person name="Agatsuma T."/>
            <person name="Nawaratna S."/>
            <person name="Gobert G.N."/>
            <person name="Jones M.K."/>
            <person name="Ragan M.A."/>
            <person name="McManus D.P."/>
            <person name="Krause L."/>
        </authorList>
    </citation>
    <scope>NUCLEOTIDE SEQUENCE [LARGE SCALE GENOMIC DNA]</scope>
    <source>
        <strain evidence="11 12">IND2009</strain>
    </source>
</reference>
<proteinExistence type="predicted"/>
<gene>
    <name evidence="11" type="ORF">DEA37_0003598</name>
</gene>
<dbReference type="GO" id="GO:0045202">
    <property type="term" value="C:synapse"/>
    <property type="evidence" value="ECO:0007669"/>
    <property type="project" value="TreeGrafter"/>
</dbReference>
<dbReference type="GO" id="GO:0030425">
    <property type="term" value="C:dendrite"/>
    <property type="evidence" value="ECO:0007669"/>
    <property type="project" value="TreeGrafter"/>
</dbReference>
<dbReference type="EMBL" id="QNGE01000432">
    <property type="protein sequence ID" value="KAA3680478.1"/>
    <property type="molecule type" value="Genomic_DNA"/>
</dbReference>
<keyword evidence="8" id="KW-0807">Transducer</keyword>
<dbReference type="Proteomes" id="UP000324629">
    <property type="component" value="Unassembled WGS sequence"/>
</dbReference>
<keyword evidence="6" id="KW-0472">Membrane</keyword>
<dbReference type="GO" id="GO:0016907">
    <property type="term" value="F:G protein-coupled acetylcholine receptor activity"/>
    <property type="evidence" value="ECO:0007669"/>
    <property type="project" value="TreeGrafter"/>
</dbReference>
<dbReference type="GO" id="GO:0007187">
    <property type="term" value="P:G protein-coupled receptor signaling pathway, coupled to cyclic nucleotide second messenger"/>
    <property type="evidence" value="ECO:0007669"/>
    <property type="project" value="TreeGrafter"/>
</dbReference>
<evidence type="ECO:0000313" key="12">
    <source>
        <dbReference type="Proteomes" id="UP000324629"/>
    </source>
</evidence>
<comment type="subcellular location">
    <subcellularLocation>
        <location evidence="1">Cell membrane</location>
        <topology evidence="1">Multi-pass membrane protein</topology>
    </subcellularLocation>
</comment>